<dbReference type="PANTHER" id="PTHR19324:SF33">
    <property type="entry name" value="MUCIN-5AC"/>
    <property type="match status" value="1"/>
</dbReference>
<proteinExistence type="predicted"/>
<name>A0A8W8LTD3_MAGGI</name>
<dbReference type="PANTHER" id="PTHR19324">
    <property type="entry name" value="PERFORIN-LIKE PROTEIN 1"/>
    <property type="match status" value="1"/>
</dbReference>
<reference evidence="2" key="1">
    <citation type="submission" date="2022-08" db="UniProtKB">
        <authorList>
            <consortium name="EnsemblMetazoa"/>
        </authorList>
    </citation>
    <scope>IDENTIFICATION</scope>
    <source>
        <strain evidence="2">05x7-T-G4-1.051#20</strain>
    </source>
</reference>
<dbReference type="AlphaFoldDB" id="A0A8W8LTD3"/>
<organism evidence="2 3">
    <name type="scientific">Magallana gigas</name>
    <name type="common">Pacific oyster</name>
    <name type="synonym">Crassostrea gigas</name>
    <dbReference type="NCBI Taxonomy" id="29159"/>
    <lineage>
        <taxon>Eukaryota</taxon>
        <taxon>Metazoa</taxon>
        <taxon>Spiralia</taxon>
        <taxon>Lophotrochozoa</taxon>
        <taxon>Mollusca</taxon>
        <taxon>Bivalvia</taxon>
        <taxon>Autobranchia</taxon>
        <taxon>Pteriomorphia</taxon>
        <taxon>Ostreida</taxon>
        <taxon>Ostreoidea</taxon>
        <taxon>Ostreidae</taxon>
        <taxon>Magallana</taxon>
    </lineage>
</organism>
<dbReference type="EnsemblMetazoa" id="G29610.1">
    <property type="protein sequence ID" value="G29610.1:cds"/>
    <property type="gene ID" value="G29610"/>
</dbReference>
<keyword evidence="3" id="KW-1185">Reference proteome</keyword>
<dbReference type="Pfam" id="PF16977">
    <property type="entry name" value="ApeC"/>
    <property type="match status" value="1"/>
</dbReference>
<evidence type="ECO:0000313" key="2">
    <source>
        <dbReference type="EnsemblMetazoa" id="G29610.1:cds"/>
    </source>
</evidence>
<accession>A0A8W8LTD3</accession>
<sequence length="244" mass="28871">MFILKFNHIYYPLCTFQCHFKMVKFAIFLAFCFVCCSSSSVKWPRWAYTLVKPKAGCPPGWYQGWTFQDNEDYANKNYISYGHHFFGDEFDDGDFKFYYCTKPTWLSDSGESWPRGNYCILKAWEHGCPWGFDFGSVFWDDEDLFNVNSYGGAVPSGAFGRDTKINYCCRSDGYYYNAIELPTADPFYLLRYDSHCQRVKGMHVREEIVRFDDEDIGNRNYAYGSYPLGADREDRLLLYCYYWR</sequence>
<protein>
    <recommendedName>
        <fullName evidence="1">Apextrin C-terminal domain-containing protein</fullName>
    </recommendedName>
</protein>
<evidence type="ECO:0000313" key="3">
    <source>
        <dbReference type="Proteomes" id="UP000005408"/>
    </source>
</evidence>
<dbReference type="Proteomes" id="UP000005408">
    <property type="component" value="Unassembled WGS sequence"/>
</dbReference>
<feature type="domain" description="Apextrin C-terminal" evidence="1">
    <location>
        <begin position="43"/>
        <end position="242"/>
    </location>
</feature>
<dbReference type="InterPro" id="IPR031569">
    <property type="entry name" value="ApeC"/>
</dbReference>
<evidence type="ECO:0000259" key="1">
    <source>
        <dbReference type="Pfam" id="PF16977"/>
    </source>
</evidence>